<name>A0A830B2U4_9LAMI</name>
<dbReference type="EMBL" id="BMAC01000036">
    <property type="protein sequence ID" value="GFP81970.1"/>
    <property type="molecule type" value="Genomic_DNA"/>
</dbReference>
<feature type="compositionally biased region" description="Pro residues" evidence="1">
    <location>
        <begin position="77"/>
        <end position="92"/>
    </location>
</feature>
<gene>
    <name evidence="4" type="ORF">PHJA_000340300</name>
</gene>
<feature type="compositionally biased region" description="Basic and acidic residues" evidence="1">
    <location>
        <begin position="419"/>
        <end position="428"/>
    </location>
</feature>
<protein>
    <submittedName>
        <fullName evidence="4">Protein longifolia 1</fullName>
    </submittedName>
</protein>
<sequence length="750" mass="84246">MTTGLLKEQNLEKHIQKQMGCMAGFLHIFDRHQFLTGKRFYSAKRLPPPPVLDSTSESEKSAPSSPANSTESENPTSNPPPPPPLSKPPLPLPIFESKGEGNRSLWRFRKEAPRLSLDSRATTDAKGSLHPKEIRTDNSASDTADGGPHHRSPSVIARLMGLEPLPSSSGGFAQPEKHPELRRSASESRVSKDLFQSRFIPNGAVFNSKQQPTQAHVTPVDVQYPDPRNYSNKNAPKGEGDERLDRGGVNSTPPWRAPPHRKSFFDSGDIFPEPKQNVTIHGEIEKRIRMRGINEPSQDLETLKQILEALQLKGLLHSKPPPSQQNQIRHRNFVYDESPIVVMKPSRSTPINRRMGNDYSPANGRNQARGGRRNETLISPQHERNARSPTRTGRSPSPTARSNSLVRPKPLINVHTQRRTNESPENHRKASPVYSPKVNNTRRTGTDPTVSNRLPRSKKPTSDIHQKENVSNVVVLEDESSSNSGSSITTPTDTERSKVTEEYRDGRRLLERCDKLLHSIAEMSATEAQPSPVSVLDSSFYKDESLTPSPVTTKRNIDFKDHQSGELEEEICSPPISPIRSKHIETSDDSDFVYISDILRAIHYLPENSDVFQLLEKQHYLKGIDTTKAARLDRKLIFDTIDEILDRNNRLPPWNITTLSLDKVWMEFERIRERDSVDDLFESICSVLKKDLAGDAATGWGNCPVEMSEAVLDIERLIFKDLICDSIGDLAELTSRDTLSSVVPRRKLVF</sequence>
<keyword evidence="5" id="KW-1185">Reference proteome</keyword>
<dbReference type="InterPro" id="IPR025486">
    <property type="entry name" value="DUF4378"/>
</dbReference>
<dbReference type="InterPro" id="IPR032795">
    <property type="entry name" value="DUF3741-assoc"/>
</dbReference>
<comment type="caution">
    <text evidence="4">The sequence shown here is derived from an EMBL/GenBank/DDBJ whole genome shotgun (WGS) entry which is preliminary data.</text>
</comment>
<feature type="domain" description="DUF3741" evidence="3">
    <location>
        <begin position="141"/>
        <end position="169"/>
    </location>
</feature>
<feature type="region of interest" description="Disordered" evidence="1">
    <location>
        <begin position="46"/>
        <end position="98"/>
    </location>
</feature>
<evidence type="ECO:0000256" key="1">
    <source>
        <dbReference type="SAM" id="MobiDB-lite"/>
    </source>
</evidence>
<evidence type="ECO:0000259" key="2">
    <source>
        <dbReference type="Pfam" id="PF14309"/>
    </source>
</evidence>
<dbReference type="PANTHER" id="PTHR31680:SF12">
    <property type="entry name" value="OS11G0587300 PROTEIN"/>
    <property type="match status" value="1"/>
</dbReference>
<dbReference type="Pfam" id="PF14383">
    <property type="entry name" value="VARLMGL"/>
    <property type="match status" value="1"/>
</dbReference>
<reference evidence="4" key="1">
    <citation type="submission" date="2020-07" db="EMBL/GenBank/DDBJ databases">
        <title>Ethylene signaling mediates host invasion by parasitic plants.</title>
        <authorList>
            <person name="Yoshida S."/>
        </authorList>
    </citation>
    <scope>NUCLEOTIDE SEQUENCE</scope>
    <source>
        <strain evidence="4">Okayama</strain>
    </source>
</reference>
<feature type="compositionally biased region" description="Polar residues" evidence="1">
    <location>
        <begin position="437"/>
        <end position="454"/>
    </location>
</feature>
<feature type="compositionally biased region" description="Basic and acidic residues" evidence="1">
    <location>
        <begin position="236"/>
        <end position="246"/>
    </location>
</feature>
<dbReference type="OrthoDB" id="1929599at2759"/>
<feature type="region of interest" description="Disordered" evidence="1">
    <location>
        <begin position="344"/>
        <end position="502"/>
    </location>
</feature>
<dbReference type="PANTHER" id="PTHR31680">
    <property type="entry name" value="LONGIFOLIA PROTEIN"/>
    <property type="match status" value="1"/>
</dbReference>
<feature type="compositionally biased region" description="Basic and acidic residues" evidence="1">
    <location>
        <begin position="493"/>
        <end position="502"/>
    </location>
</feature>
<feature type="compositionally biased region" description="Low complexity" evidence="1">
    <location>
        <begin position="61"/>
        <end position="76"/>
    </location>
</feature>
<feature type="compositionally biased region" description="Basic and acidic residues" evidence="1">
    <location>
        <begin position="175"/>
        <end position="191"/>
    </location>
</feature>
<organism evidence="4 5">
    <name type="scientific">Phtheirospermum japonicum</name>
    <dbReference type="NCBI Taxonomy" id="374723"/>
    <lineage>
        <taxon>Eukaryota</taxon>
        <taxon>Viridiplantae</taxon>
        <taxon>Streptophyta</taxon>
        <taxon>Embryophyta</taxon>
        <taxon>Tracheophyta</taxon>
        <taxon>Spermatophyta</taxon>
        <taxon>Magnoliopsida</taxon>
        <taxon>eudicotyledons</taxon>
        <taxon>Gunneridae</taxon>
        <taxon>Pentapetalae</taxon>
        <taxon>asterids</taxon>
        <taxon>lamiids</taxon>
        <taxon>Lamiales</taxon>
        <taxon>Orobanchaceae</taxon>
        <taxon>Orobanchaceae incertae sedis</taxon>
        <taxon>Phtheirospermum</taxon>
    </lineage>
</organism>
<dbReference type="Proteomes" id="UP000653305">
    <property type="component" value="Unassembled WGS sequence"/>
</dbReference>
<feature type="compositionally biased region" description="Polar residues" evidence="1">
    <location>
        <begin position="387"/>
        <end position="405"/>
    </location>
</feature>
<feature type="domain" description="DUF4378" evidence="2">
    <location>
        <begin position="591"/>
        <end position="723"/>
    </location>
</feature>
<dbReference type="InterPro" id="IPR033334">
    <property type="entry name" value="LNG1/2"/>
</dbReference>
<evidence type="ECO:0000259" key="3">
    <source>
        <dbReference type="Pfam" id="PF14383"/>
    </source>
</evidence>
<feature type="region of interest" description="Disordered" evidence="1">
    <location>
        <begin position="117"/>
        <end position="191"/>
    </location>
</feature>
<accession>A0A830B2U4</accession>
<dbReference type="GO" id="GO:0051513">
    <property type="term" value="P:regulation of monopolar cell growth"/>
    <property type="evidence" value="ECO:0007669"/>
    <property type="project" value="InterPro"/>
</dbReference>
<dbReference type="AlphaFoldDB" id="A0A830B2U4"/>
<evidence type="ECO:0000313" key="5">
    <source>
        <dbReference type="Proteomes" id="UP000653305"/>
    </source>
</evidence>
<dbReference type="Pfam" id="PF14309">
    <property type="entry name" value="DUF4378"/>
    <property type="match status" value="1"/>
</dbReference>
<evidence type="ECO:0000313" key="4">
    <source>
        <dbReference type="EMBL" id="GFP81970.1"/>
    </source>
</evidence>
<proteinExistence type="predicted"/>
<feature type="region of interest" description="Disordered" evidence="1">
    <location>
        <begin position="208"/>
        <end position="275"/>
    </location>
</feature>